<feature type="region of interest" description="Disordered" evidence="2">
    <location>
        <begin position="137"/>
        <end position="168"/>
    </location>
</feature>
<dbReference type="Gene3D" id="2.40.160.20">
    <property type="match status" value="1"/>
</dbReference>
<accession>A0A7S9D1V4</accession>
<sequence length="446" mass="47585">MLDCFAVARGLLIASFVVLISANARAQDVPQNQVSVEGTDYGSVFDRGQAASERAHLALLKIAIAHCDKGEYELASAYLWGDYLDAKARYEKFQQGRTFGKKLRSGVWGGQDVFARLDARLKHDVDEALKIYNQRPPFQCAVPQPPPPPPPPPNAGGGTPAPPETPPVISKAQRVAENGEKVLSTFSGCIPPALAKSWISLLFSQELAVIKFSKDNRSILDNDPLIQRLDNLLKEFDRRKCVPPEQPKQVGGGFYERPGSGTGGYRTPGMSPDGSSGVRFFVSVEGGFTGAQAHYDELSIDPRSFIGGGSVGVRVAQPNNMFVGAQVSVLGTDLTKEAVPGFSVGLRWGVPVDILIGTTFQNGSMPVSVYGFAGPMWGRTRVSSAGVTDYFTLVGPTAGIGVDVQLNQNWSVGAKARAFTLGASDRGSEGQHVQGGSLTFSVGYGF</sequence>
<feature type="chain" id="PRO_5033031845" evidence="3">
    <location>
        <begin position="27"/>
        <end position="446"/>
    </location>
</feature>
<evidence type="ECO:0000256" key="2">
    <source>
        <dbReference type="SAM" id="MobiDB-lite"/>
    </source>
</evidence>
<evidence type="ECO:0000256" key="3">
    <source>
        <dbReference type="SAM" id="SignalP"/>
    </source>
</evidence>
<dbReference type="EMBL" id="CP061379">
    <property type="protein sequence ID" value="QPF89647.1"/>
    <property type="molecule type" value="Genomic_DNA"/>
</dbReference>
<evidence type="ECO:0000313" key="5">
    <source>
        <dbReference type="EMBL" id="QPF89647.1"/>
    </source>
</evidence>
<feature type="signal peptide" evidence="3">
    <location>
        <begin position="1"/>
        <end position="26"/>
    </location>
</feature>
<reference evidence="5 6" key="1">
    <citation type="submission" date="2020-09" db="EMBL/GenBank/DDBJ databases">
        <title>Complete genomes of bradyrhizobia occurring on native shrubby legumes in Australia.</title>
        <authorList>
            <person name="Lafay B."/>
        </authorList>
    </citation>
    <scope>NUCLEOTIDE SEQUENCE [LARGE SCALE GENOMIC DNA]</scope>
    <source>
        <strain evidence="5 6">BDV5040</strain>
    </source>
</reference>
<dbReference type="Proteomes" id="UP000594621">
    <property type="component" value="Chromosome"/>
</dbReference>
<protein>
    <submittedName>
        <fullName evidence="5">Porin family protein</fullName>
    </submittedName>
</protein>
<dbReference type="AlphaFoldDB" id="A0A7S9D1V4"/>
<keyword evidence="1 3" id="KW-0732">Signal</keyword>
<keyword evidence="6" id="KW-1185">Reference proteome</keyword>
<dbReference type="RefSeq" id="WP_195799221.1">
    <property type="nucleotide sequence ID" value="NZ_CP061379.1"/>
</dbReference>
<dbReference type="InterPro" id="IPR011250">
    <property type="entry name" value="OMP/PagP_B-barrel"/>
</dbReference>
<gene>
    <name evidence="5" type="ORF">IC761_24470</name>
</gene>
<feature type="compositionally biased region" description="Pro residues" evidence="2">
    <location>
        <begin position="143"/>
        <end position="166"/>
    </location>
</feature>
<name>A0A7S9D1V4_9BRAD</name>
<proteinExistence type="predicted"/>
<organism evidence="5 6">
    <name type="scientific">Bradyrhizobium commune</name>
    <dbReference type="NCBI Taxonomy" id="83627"/>
    <lineage>
        <taxon>Bacteria</taxon>
        <taxon>Pseudomonadati</taxon>
        <taxon>Pseudomonadota</taxon>
        <taxon>Alphaproteobacteria</taxon>
        <taxon>Hyphomicrobiales</taxon>
        <taxon>Nitrobacteraceae</taxon>
        <taxon>Bradyrhizobium</taxon>
    </lineage>
</organism>
<evidence type="ECO:0000256" key="1">
    <source>
        <dbReference type="ARBA" id="ARBA00022729"/>
    </source>
</evidence>
<dbReference type="InterPro" id="IPR027385">
    <property type="entry name" value="Beta-barrel_OMP"/>
</dbReference>
<dbReference type="KEGG" id="bcou:IC761_24470"/>
<evidence type="ECO:0000313" key="6">
    <source>
        <dbReference type="Proteomes" id="UP000594621"/>
    </source>
</evidence>
<evidence type="ECO:0000259" key="4">
    <source>
        <dbReference type="Pfam" id="PF13505"/>
    </source>
</evidence>
<dbReference type="Pfam" id="PF13505">
    <property type="entry name" value="OMP_b-brl"/>
    <property type="match status" value="1"/>
</dbReference>
<dbReference type="SUPFAM" id="SSF56925">
    <property type="entry name" value="OMPA-like"/>
    <property type="match status" value="1"/>
</dbReference>
<feature type="domain" description="Outer membrane protein beta-barrel" evidence="4">
    <location>
        <begin position="284"/>
        <end position="446"/>
    </location>
</feature>